<dbReference type="Pfam" id="PF00345">
    <property type="entry name" value="PapD_N"/>
    <property type="match status" value="1"/>
</dbReference>
<dbReference type="RefSeq" id="WP_150384888.1">
    <property type="nucleotide sequence ID" value="NZ_BAAAFS010000002.1"/>
</dbReference>
<reference evidence="8 9" key="1">
    <citation type="submission" date="2019-09" db="EMBL/GenBank/DDBJ databases">
        <title>Draft genome sequence of various Type strains from the CCUG.</title>
        <authorList>
            <person name="Pineiro-Iglesias B."/>
            <person name="Tunovic T."/>
            <person name="Unosson C."/>
            <person name="Inganas E."/>
            <person name="Ohlen M."/>
            <person name="Cardew S."/>
            <person name="Jensie-Markopoulos S."/>
            <person name="Salva-Serra F."/>
            <person name="Jaen-Luchoro D."/>
            <person name="Karlsson R."/>
            <person name="Svensson-Stadler L."/>
            <person name="Chun J."/>
            <person name="Moore E."/>
        </authorList>
    </citation>
    <scope>NUCLEOTIDE SEQUENCE [LARGE SCALE GENOMIC DNA]</scope>
    <source>
        <strain evidence="8 9">CCUG 53682T</strain>
    </source>
</reference>
<dbReference type="PRINTS" id="PR00969">
    <property type="entry name" value="CHAPERONPILI"/>
</dbReference>
<dbReference type="InterPro" id="IPR001829">
    <property type="entry name" value="Pili_assmbl_chaperone_bac"/>
</dbReference>
<dbReference type="GO" id="GO:0030288">
    <property type="term" value="C:outer membrane-bounded periplasmic space"/>
    <property type="evidence" value="ECO:0007669"/>
    <property type="project" value="InterPro"/>
</dbReference>
<evidence type="ECO:0000256" key="5">
    <source>
        <dbReference type="ARBA" id="ARBA00023186"/>
    </source>
</evidence>
<accession>A0A5M9R4Y8</accession>
<evidence type="ECO:0000256" key="4">
    <source>
        <dbReference type="ARBA" id="ARBA00022764"/>
    </source>
</evidence>
<keyword evidence="4" id="KW-0574">Periplasm</keyword>
<comment type="caution">
    <text evidence="8">The sequence shown here is derived from an EMBL/GenBank/DDBJ whole genome shotgun (WGS) entry which is preliminary data.</text>
</comment>
<evidence type="ECO:0000259" key="6">
    <source>
        <dbReference type="Pfam" id="PF00345"/>
    </source>
</evidence>
<dbReference type="SUPFAM" id="SSF49354">
    <property type="entry name" value="PapD-like"/>
    <property type="match status" value="1"/>
</dbReference>
<evidence type="ECO:0000259" key="7">
    <source>
        <dbReference type="Pfam" id="PF02753"/>
    </source>
</evidence>
<dbReference type="PANTHER" id="PTHR30251:SF0">
    <property type="entry name" value="FIMBRIAL CHAPERONE PROTEIN ELFD-RELATED"/>
    <property type="match status" value="1"/>
</dbReference>
<dbReference type="PANTHER" id="PTHR30251">
    <property type="entry name" value="PILUS ASSEMBLY CHAPERONE"/>
    <property type="match status" value="1"/>
</dbReference>
<comment type="subcellular location">
    <subcellularLocation>
        <location evidence="1">Periplasm</location>
    </subcellularLocation>
</comment>
<proteinExistence type="inferred from homology"/>
<name>A0A5M9R4Y8_9GAMM</name>
<feature type="domain" description="Pili assembly chaperone N-terminal" evidence="6">
    <location>
        <begin position="32"/>
        <end position="148"/>
    </location>
</feature>
<dbReference type="InterPro" id="IPR036316">
    <property type="entry name" value="Pili_assmbl_chap_C_dom_sf"/>
</dbReference>
<feature type="domain" description="Pili assembly chaperone C-terminal" evidence="7">
    <location>
        <begin position="170"/>
        <end position="232"/>
    </location>
</feature>
<evidence type="ECO:0000313" key="8">
    <source>
        <dbReference type="EMBL" id="KAA8715359.1"/>
    </source>
</evidence>
<keyword evidence="3" id="KW-0732">Signal</keyword>
<dbReference type="GO" id="GO:0071555">
    <property type="term" value="P:cell wall organization"/>
    <property type="evidence" value="ECO:0007669"/>
    <property type="project" value="InterPro"/>
</dbReference>
<evidence type="ECO:0000256" key="2">
    <source>
        <dbReference type="ARBA" id="ARBA00007399"/>
    </source>
</evidence>
<keyword evidence="5" id="KW-0143">Chaperone</keyword>
<dbReference type="Pfam" id="PF02753">
    <property type="entry name" value="PapD_C"/>
    <property type="match status" value="1"/>
</dbReference>
<evidence type="ECO:0000256" key="1">
    <source>
        <dbReference type="ARBA" id="ARBA00004418"/>
    </source>
</evidence>
<protein>
    <submittedName>
        <fullName evidence="8">Molecular chaperone</fullName>
    </submittedName>
</protein>
<evidence type="ECO:0000313" key="9">
    <source>
        <dbReference type="Proteomes" id="UP000322181"/>
    </source>
</evidence>
<dbReference type="Gene3D" id="2.60.40.10">
    <property type="entry name" value="Immunoglobulins"/>
    <property type="match status" value="2"/>
</dbReference>
<dbReference type="InterPro" id="IPR008962">
    <property type="entry name" value="PapD-like_sf"/>
</dbReference>
<dbReference type="SUPFAM" id="SSF49584">
    <property type="entry name" value="Periplasmic chaperone C-domain"/>
    <property type="match status" value="1"/>
</dbReference>
<dbReference type="AlphaFoldDB" id="A0A5M9R4Y8"/>
<dbReference type="EMBL" id="VXKB01000002">
    <property type="protein sequence ID" value="KAA8715359.1"/>
    <property type="molecule type" value="Genomic_DNA"/>
</dbReference>
<dbReference type="InterPro" id="IPR013783">
    <property type="entry name" value="Ig-like_fold"/>
</dbReference>
<dbReference type="InterPro" id="IPR050643">
    <property type="entry name" value="Periplasmic_pilus_chap"/>
</dbReference>
<gene>
    <name evidence="8" type="ORF">F4V73_10275</name>
</gene>
<comment type="similarity">
    <text evidence="2">Belongs to the periplasmic pilus chaperone family.</text>
</comment>
<sequence length="239" mass="26301">MFSIKKEILSKIKNHIFFIMFLFISLPAFPAGVSLNATRLVYPQESKSIAVSARNNTDINFLSKFSVTNDDNVPSPLFSVSPPLVKVLKGTNQEVRIYANTSSLPTDRETVFYLHAVMIPAASSSTKSNALSIAYDNIIKIFYRPGNLKMSPEEAYPQLAVNATSSGITVANNSPYYISLNRLVLNGIKVDLSMAKKNTMIPPFDSLSYSVPVNARKGIAEWTVINDLGGDNEFSAQIH</sequence>
<dbReference type="Proteomes" id="UP000322181">
    <property type="component" value="Unassembled WGS sequence"/>
</dbReference>
<evidence type="ECO:0000256" key="3">
    <source>
        <dbReference type="ARBA" id="ARBA00022729"/>
    </source>
</evidence>
<dbReference type="InterPro" id="IPR016148">
    <property type="entry name" value="Pili_assmbl_chaperone_C"/>
</dbReference>
<dbReference type="InterPro" id="IPR016147">
    <property type="entry name" value="Pili_assmbl_chaperone_N"/>
</dbReference>
<organism evidence="8 9">
    <name type="scientific">Morganella psychrotolerans</name>
    <dbReference type="NCBI Taxonomy" id="368603"/>
    <lineage>
        <taxon>Bacteria</taxon>
        <taxon>Pseudomonadati</taxon>
        <taxon>Pseudomonadota</taxon>
        <taxon>Gammaproteobacteria</taxon>
        <taxon>Enterobacterales</taxon>
        <taxon>Morganellaceae</taxon>
        <taxon>Morganella</taxon>
    </lineage>
</organism>